<keyword evidence="1" id="KW-1185">Reference proteome</keyword>
<sequence>MASVQMLKSGGVSYFGELASKHYSLITAPFAQKGCMRVDVIMDQYRSMSIKAGERAKRGASTALEIKIQSPATPIPKQWPKYIANSQNKTNLCAFLSETWCHMAQEKLQLGQQIVLAGGFRDGQKAVLVIKGHCEELAPLRSDHEEADTRLLLHAKHASHDHKRIIIQSPDTDVAVLCATHLTSCQQLWFRTGVKDKLRYIPMHNLAAELGPQLCDALPAFHALTGCDSNSSLCGIGKKKAFNTICASELHQESVSQLGKDTTMSEDTISGCEAFVCSVYTKTTKAGSKADDVRYWLFCQRGQKNEVLPPTSDSLLQHLKRSNYQTVVWRRALDARQDLPTPEQHGWSISDGALQPVLMTKEPAPRGLVELTACRCKRSACRRADCSCRTNGLA</sequence>
<evidence type="ECO:0000313" key="1">
    <source>
        <dbReference type="Proteomes" id="UP000695022"/>
    </source>
</evidence>
<dbReference type="PANTHER" id="PTHR46704:SF1">
    <property type="entry name" value="TELOMERE LENGTH REGULATION PROTEIN TEL2 HOMOLOG"/>
    <property type="match status" value="1"/>
</dbReference>
<proteinExistence type="predicted"/>
<accession>A0ABM1EFA9</accession>
<organism evidence="1 2">
    <name type="scientific">Priapulus caudatus</name>
    <name type="common">Priapulid worm</name>
    <dbReference type="NCBI Taxonomy" id="37621"/>
    <lineage>
        <taxon>Eukaryota</taxon>
        <taxon>Metazoa</taxon>
        <taxon>Ecdysozoa</taxon>
        <taxon>Scalidophora</taxon>
        <taxon>Priapulida</taxon>
        <taxon>Priapulimorpha</taxon>
        <taxon>Priapulimorphida</taxon>
        <taxon>Priapulidae</taxon>
        <taxon>Priapulus</taxon>
    </lineage>
</organism>
<gene>
    <name evidence="2" type="primary">LOC106811689</name>
</gene>
<dbReference type="Proteomes" id="UP000695022">
    <property type="component" value="Unplaced"/>
</dbReference>
<dbReference type="PANTHER" id="PTHR46704">
    <property type="entry name" value="CXC DOMAIN-CONTAINING PROTEIN-RELATED"/>
    <property type="match status" value="1"/>
</dbReference>
<dbReference type="RefSeq" id="XP_014670880.1">
    <property type="nucleotide sequence ID" value="XM_014815394.1"/>
</dbReference>
<protein>
    <submittedName>
        <fullName evidence="2">Uncharacterized protein LOC106811689</fullName>
    </submittedName>
</protein>
<reference evidence="2" key="1">
    <citation type="submission" date="2025-08" db="UniProtKB">
        <authorList>
            <consortium name="RefSeq"/>
        </authorList>
    </citation>
    <scope>IDENTIFICATION</scope>
</reference>
<name>A0ABM1EFA9_PRICU</name>
<dbReference type="GeneID" id="106811689"/>
<evidence type="ECO:0000313" key="2">
    <source>
        <dbReference type="RefSeq" id="XP_014670880.1"/>
    </source>
</evidence>